<organism evidence="1 2">
    <name type="scientific">Colletotrichum plurivorum</name>
    <dbReference type="NCBI Taxonomy" id="2175906"/>
    <lineage>
        <taxon>Eukaryota</taxon>
        <taxon>Fungi</taxon>
        <taxon>Dikarya</taxon>
        <taxon>Ascomycota</taxon>
        <taxon>Pezizomycotina</taxon>
        <taxon>Sordariomycetes</taxon>
        <taxon>Hypocreomycetidae</taxon>
        <taxon>Glomerellales</taxon>
        <taxon>Glomerellaceae</taxon>
        <taxon>Colletotrichum</taxon>
        <taxon>Colletotrichum orchidearum species complex</taxon>
    </lineage>
</organism>
<accession>A0A8H6N9X0</accession>
<evidence type="ECO:0000313" key="1">
    <source>
        <dbReference type="EMBL" id="KAF6825604.1"/>
    </source>
</evidence>
<dbReference type="EMBL" id="WIGO01000170">
    <property type="protein sequence ID" value="KAF6825604.1"/>
    <property type="molecule type" value="Genomic_DNA"/>
</dbReference>
<protein>
    <submittedName>
        <fullName evidence="1">Dihydrodipicolinate synthetase family protein</fullName>
    </submittedName>
</protein>
<proteinExistence type="predicted"/>
<dbReference type="Proteomes" id="UP000654918">
    <property type="component" value="Unassembled WGS sequence"/>
</dbReference>
<evidence type="ECO:0000313" key="2">
    <source>
        <dbReference type="Proteomes" id="UP000654918"/>
    </source>
</evidence>
<reference evidence="1" key="1">
    <citation type="journal article" date="2020" name="Phytopathology">
        <title>Genome Sequence Resources of Colletotrichum truncatum, C. plurivorum, C. musicola, and C. sojae: Four Species Pathogenic to Soybean (Glycine max).</title>
        <authorList>
            <person name="Rogerio F."/>
            <person name="Boufleur T.R."/>
            <person name="Ciampi-Guillardi M."/>
            <person name="Sukno S.A."/>
            <person name="Thon M.R."/>
            <person name="Massola Junior N.S."/>
            <person name="Baroncelli R."/>
        </authorList>
    </citation>
    <scope>NUCLEOTIDE SEQUENCE</scope>
    <source>
        <strain evidence="1">LFN00145</strain>
    </source>
</reference>
<dbReference type="AlphaFoldDB" id="A0A8H6N9X0"/>
<gene>
    <name evidence="1" type="ORF">CPLU01_10182</name>
</gene>
<name>A0A8H6N9X0_9PEZI</name>
<keyword evidence="2" id="KW-1185">Reference proteome</keyword>
<comment type="caution">
    <text evidence="1">The sequence shown here is derived from an EMBL/GenBank/DDBJ whole genome shotgun (WGS) entry which is preliminary data.</text>
</comment>
<sequence>MAGLLSCPAEIIVRILSHCHGFPDVLALVSTCSGHELGLTRLPPDIGPIADLSATSHRPTISELAQVMSMQHLVRCLEHMFFYSEVQNGTSQWTALLRPRPPQLIVRGGEGDDQAALDRAMEKWKESFRRSTYRLFLAGAALARAYNEPFFRLSEDEHGHFEEPPTRESLQRDQRCLEKMSTAYDYKPDDEKEAAIFEPLSSWLVGVARDEARRRPFVPYWKRPAFLAEMPEEEEEDDDDVSDALSDPDVFAMWEVMRMVVAHKLTRVRFTKRVEPPSEQMEWLAALRPEQTRKVSVVMFGGFQLDEVTMPARLEDLDDILLIADRVTPSAKQNSSDGGPHGLRPRTCSWHIAQRLLMAPPPPGRSSRFPGLTLQHQFFTYSLRVRWNRRFTDLDAGWANSPYQDFLAQARAFTEGDYGDENYGLEFLERC</sequence>